<gene>
    <name evidence="2" type="ORF">CA13_00680</name>
</gene>
<dbReference type="RefSeq" id="WP_146393713.1">
    <property type="nucleotide sequence ID" value="NZ_SJPJ01000001.1"/>
</dbReference>
<dbReference type="Proteomes" id="UP000315010">
    <property type="component" value="Unassembled WGS sequence"/>
</dbReference>
<keyword evidence="1" id="KW-0732">Signal</keyword>
<feature type="chain" id="PRO_5022812479" evidence="1">
    <location>
        <begin position="22"/>
        <end position="164"/>
    </location>
</feature>
<evidence type="ECO:0000313" key="3">
    <source>
        <dbReference type="Proteomes" id="UP000315010"/>
    </source>
</evidence>
<comment type="caution">
    <text evidence="2">The sequence shown here is derived from an EMBL/GenBank/DDBJ whole genome shotgun (WGS) entry which is preliminary data.</text>
</comment>
<dbReference type="AlphaFoldDB" id="A0A5C5YUF7"/>
<reference evidence="2 3" key="1">
    <citation type="submission" date="2019-02" db="EMBL/GenBank/DDBJ databases">
        <title>Deep-cultivation of Planctomycetes and their phenomic and genomic characterization uncovers novel biology.</title>
        <authorList>
            <person name="Wiegand S."/>
            <person name="Jogler M."/>
            <person name="Boedeker C."/>
            <person name="Pinto D."/>
            <person name="Vollmers J."/>
            <person name="Rivas-Marin E."/>
            <person name="Kohn T."/>
            <person name="Peeters S.H."/>
            <person name="Heuer A."/>
            <person name="Rast P."/>
            <person name="Oberbeckmann S."/>
            <person name="Bunk B."/>
            <person name="Jeske O."/>
            <person name="Meyerdierks A."/>
            <person name="Storesund J.E."/>
            <person name="Kallscheuer N."/>
            <person name="Luecker S."/>
            <person name="Lage O.M."/>
            <person name="Pohl T."/>
            <person name="Merkel B.J."/>
            <person name="Hornburger P."/>
            <person name="Mueller R.-W."/>
            <person name="Bruemmer F."/>
            <person name="Labrenz M."/>
            <person name="Spormann A.M."/>
            <person name="Op Den Camp H."/>
            <person name="Overmann J."/>
            <person name="Amann R."/>
            <person name="Jetten M.S.M."/>
            <person name="Mascher T."/>
            <person name="Medema M.H."/>
            <person name="Devos D.P."/>
            <person name="Kaster A.-K."/>
            <person name="Ovreas L."/>
            <person name="Rohde M."/>
            <person name="Galperin M.Y."/>
            <person name="Jogler C."/>
        </authorList>
    </citation>
    <scope>NUCLEOTIDE SEQUENCE [LARGE SCALE GENOMIC DNA]</scope>
    <source>
        <strain evidence="2 3">CA13</strain>
    </source>
</reference>
<organism evidence="2 3">
    <name type="scientific">Novipirellula herctigrandis</name>
    <dbReference type="NCBI Taxonomy" id="2527986"/>
    <lineage>
        <taxon>Bacteria</taxon>
        <taxon>Pseudomonadati</taxon>
        <taxon>Planctomycetota</taxon>
        <taxon>Planctomycetia</taxon>
        <taxon>Pirellulales</taxon>
        <taxon>Pirellulaceae</taxon>
        <taxon>Novipirellula</taxon>
    </lineage>
</organism>
<proteinExistence type="predicted"/>
<name>A0A5C5YUF7_9BACT</name>
<protein>
    <submittedName>
        <fullName evidence="2">Uncharacterized protein</fullName>
    </submittedName>
</protein>
<feature type="signal peptide" evidence="1">
    <location>
        <begin position="1"/>
        <end position="21"/>
    </location>
</feature>
<sequence precursor="true">MRLTALTLLSLSALAPSAASAADVSGSSLQFTYPVRDAPVWTADGKFDPTVLIKLIEATTDFGDADPQTAMRLHLFPKTGAISITTTVSAHTQIWNLLKQFPALAAAWGPENPDYAKLLDEDAARSKRNRELNQLSNQIERDRLRTLRKNHSPVSLNDPIRGKP</sequence>
<accession>A0A5C5YUF7</accession>
<keyword evidence="3" id="KW-1185">Reference proteome</keyword>
<dbReference type="EMBL" id="SJPJ01000001">
    <property type="protein sequence ID" value="TWT78672.1"/>
    <property type="molecule type" value="Genomic_DNA"/>
</dbReference>
<evidence type="ECO:0000313" key="2">
    <source>
        <dbReference type="EMBL" id="TWT78672.1"/>
    </source>
</evidence>
<evidence type="ECO:0000256" key="1">
    <source>
        <dbReference type="SAM" id="SignalP"/>
    </source>
</evidence>